<comment type="similarity">
    <text evidence="2">Belongs to the acetate uptake transporter (AceTr) (TC 2.A.96) family.</text>
</comment>
<keyword evidence="3 6" id="KW-0812">Transmembrane</keyword>
<evidence type="ECO:0000256" key="4">
    <source>
        <dbReference type="ARBA" id="ARBA00022989"/>
    </source>
</evidence>
<evidence type="ECO:0000256" key="1">
    <source>
        <dbReference type="ARBA" id="ARBA00004141"/>
    </source>
</evidence>
<proteinExistence type="inferred from homology"/>
<evidence type="ECO:0000256" key="3">
    <source>
        <dbReference type="ARBA" id="ARBA00022692"/>
    </source>
</evidence>
<reference evidence="7 8" key="1">
    <citation type="submission" date="2022-12" db="EMBL/GenBank/DDBJ databases">
        <title>Genomic features and morphological characterization of a novel Knufia sp. strain isolated from spacecraft assembly facility.</title>
        <authorList>
            <person name="Teixeira M."/>
            <person name="Chander A.M."/>
            <person name="Stajich J.E."/>
            <person name="Venkateswaran K."/>
        </authorList>
    </citation>
    <scope>NUCLEOTIDE SEQUENCE [LARGE SCALE GENOMIC DNA]</scope>
    <source>
        <strain evidence="7 8">FJI-L2-BK-P2</strain>
    </source>
</reference>
<dbReference type="Proteomes" id="UP001316803">
    <property type="component" value="Unassembled WGS sequence"/>
</dbReference>
<sequence>MALRTDNDEKIDKVLSQHPGVYISLRPIAPPAALALAGFSGSTFITAAYLAGWYGNSESPLIFFPFVAFWGGLAQFIAGIMGFQARDVLVTVINTMWGAFWMSIGLLYAFVAAGALPPHAVDEHFPELASWFVVLTAFTWSGALAATARDVILAALLFSLAIGSTIACCLFAYGAGVATGIKAASYFWLLASLLAWWRTTVYLIEEAYGPKSVFAKFFPVFRMPTEKRAPLIVPGLGEPGVKRGMPGVI</sequence>
<feature type="transmembrane region" description="Helical" evidence="6">
    <location>
        <begin position="95"/>
        <end position="116"/>
    </location>
</feature>
<organism evidence="7 8">
    <name type="scientific">Knufia fluminis</name>
    <dbReference type="NCBI Taxonomy" id="191047"/>
    <lineage>
        <taxon>Eukaryota</taxon>
        <taxon>Fungi</taxon>
        <taxon>Dikarya</taxon>
        <taxon>Ascomycota</taxon>
        <taxon>Pezizomycotina</taxon>
        <taxon>Eurotiomycetes</taxon>
        <taxon>Chaetothyriomycetidae</taxon>
        <taxon>Chaetothyriales</taxon>
        <taxon>Trichomeriaceae</taxon>
        <taxon>Knufia</taxon>
    </lineage>
</organism>
<evidence type="ECO:0008006" key="9">
    <source>
        <dbReference type="Google" id="ProtNLM"/>
    </source>
</evidence>
<dbReference type="Pfam" id="PF01184">
    <property type="entry name" value="Gpr1_Fun34_YaaH"/>
    <property type="match status" value="1"/>
</dbReference>
<gene>
    <name evidence="7" type="ORF">OHC33_009847</name>
</gene>
<name>A0AAN8EZT6_9EURO</name>
<evidence type="ECO:0000313" key="8">
    <source>
        <dbReference type="Proteomes" id="UP001316803"/>
    </source>
</evidence>
<dbReference type="GO" id="GO:0015123">
    <property type="term" value="F:acetate transmembrane transporter activity"/>
    <property type="evidence" value="ECO:0007669"/>
    <property type="project" value="TreeGrafter"/>
</dbReference>
<evidence type="ECO:0000256" key="2">
    <source>
        <dbReference type="ARBA" id="ARBA00005587"/>
    </source>
</evidence>
<keyword evidence="4 6" id="KW-1133">Transmembrane helix</keyword>
<dbReference type="InterPro" id="IPR051633">
    <property type="entry name" value="AceTr"/>
</dbReference>
<feature type="transmembrane region" description="Helical" evidence="6">
    <location>
        <begin position="153"/>
        <end position="173"/>
    </location>
</feature>
<accession>A0AAN8EZT6</accession>
<feature type="transmembrane region" description="Helical" evidence="6">
    <location>
        <begin position="185"/>
        <end position="204"/>
    </location>
</feature>
<feature type="transmembrane region" description="Helical" evidence="6">
    <location>
        <begin position="61"/>
        <end position="83"/>
    </location>
</feature>
<dbReference type="GO" id="GO:0005886">
    <property type="term" value="C:plasma membrane"/>
    <property type="evidence" value="ECO:0007669"/>
    <property type="project" value="TreeGrafter"/>
</dbReference>
<comment type="caution">
    <text evidence="7">The sequence shown here is derived from an EMBL/GenBank/DDBJ whole genome shotgun (WGS) entry which is preliminary data.</text>
</comment>
<dbReference type="PANTHER" id="PTHR31123">
    <property type="entry name" value="ACCUMULATION OF DYADS PROTEIN 2-RELATED"/>
    <property type="match status" value="1"/>
</dbReference>
<dbReference type="InterPro" id="IPR000791">
    <property type="entry name" value="Gpr1/Fun34/SatP-like"/>
</dbReference>
<evidence type="ECO:0000313" key="7">
    <source>
        <dbReference type="EMBL" id="KAK5949106.1"/>
    </source>
</evidence>
<evidence type="ECO:0000256" key="5">
    <source>
        <dbReference type="ARBA" id="ARBA00023136"/>
    </source>
</evidence>
<dbReference type="EMBL" id="JAKLMC020000039">
    <property type="protein sequence ID" value="KAK5949106.1"/>
    <property type="molecule type" value="Genomic_DNA"/>
</dbReference>
<evidence type="ECO:0000256" key="6">
    <source>
        <dbReference type="SAM" id="Phobius"/>
    </source>
</evidence>
<keyword evidence="5 6" id="KW-0472">Membrane</keyword>
<comment type="subcellular location">
    <subcellularLocation>
        <location evidence="1">Membrane</location>
        <topology evidence="1">Multi-pass membrane protein</topology>
    </subcellularLocation>
</comment>
<protein>
    <recommendedName>
        <fullName evidence="9">GPR1/FUN34/yaaH family-domain-containing protein</fullName>
    </recommendedName>
</protein>
<feature type="transmembrane region" description="Helical" evidence="6">
    <location>
        <begin position="32"/>
        <end position="55"/>
    </location>
</feature>
<feature type="transmembrane region" description="Helical" evidence="6">
    <location>
        <begin position="128"/>
        <end position="146"/>
    </location>
</feature>
<dbReference type="AlphaFoldDB" id="A0AAN8EZT6"/>
<keyword evidence="8" id="KW-1185">Reference proteome</keyword>
<dbReference type="PANTHER" id="PTHR31123:SF1">
    <property type="entry name" value="ACCUMULATION OF DYADS PROTEIN 2-RELATED"/>
    <property type="match status" value="1"/>
</dbReference>